<evidence type="ECO:0000313" key="3">
    <source>
        <dbReference type="Proteomes" id="UP001500804"/>
    </source>
</evidence>
<evidence type="ECO:0000256" key="1">
    <source>
        <dbReference type="SAM" id="MobiDB-lite"/>
    </source>
</evidence>
<keyword evidence="3" id="KW-1185">Reference proteome</keyword>
<sequence length="305" mass="31874">MPPRRASSAEVSVPQPVYVEEVAGGSCPIEGVGTAAAAFVGLAPTGPLNTPVLIQNWSQYVAQFGEFTEGYYLAHAVYGYLNNGGFMAYVVRVGGGGDSAADVRGSARKRGPPSPPPSRSLGSFRISALPRGTGELFAALQRGARGSSWWTRCSCSRATRSPPSAATGPNESTLRLLRCSSRSTCGCASDRGSMSGSVADPRSPRPLAEQLSAAYAENQFAQSFATGLDVVLGPLLTVLDCLDAYFTPVLAPEDFLDWLGHWIGSKGDGDTPLAIRREAIATPVTLHRRRGTAAGLAAAVRLVTG</sequence>
<dbReference type="PANTHER" id="PTHR35861">
    <property type="match status" value="1"/>
</dbReference>
<evidence type="ECO:0000313" key="2">
    <source>
        <dbReference type="EMBL" id="GAA5141193.1"/>
    </source>
</evidence>
<dbReference type="PANTHER" id="PTHR35861:SF1">
    <property type="entry name" value="PHAGE TAIL SHEATH PROTEIN"/>
    <property type="match status" value="1"/>
</dbReference>
<feature type="region of interest" description="Disordered" evidence="1">
    <location>
        <begin position="100"/>
        <end position="124"/>
    </location>
</feature>
<protein>
    <recommendedName>
        <fullName evidence="4">Phage tail protein</fullName>
    </recommendedName>
</protein>
<dbReference type="NCBIfam" id="TIGR02242">
    <property type="entry name" value="tail_TIGR02242"/>
    <property type="match status" value="1"/>
</dbReference>
<evidence type="ECO:0008006" key="4">
    <source>
        <dbReference type="Google" id="ProtNLM"/>
    </source>
</evidence>
<proteinExistence type="predicted"/>
<reference evidence="3" key="1">
    <citation type="journal article" date="2019" name="Int. J. Syst. Evol. Microbiol.">
        <title>The Global Catalogue of Microorganisms (GCM) 10K type strain sequencing project: providing services to taxonomists for standard genome sequencing and annotation.</title>
        <authorList>
            <consortium name="The Broad Institute Genomics Platform"/>
            <consortium name="The Broad Institute Genome Sequencing Center for Infectious Disease"/>
            <person name="Wu L."/>
            <person name="Ma J."/>
        </authorList>
    </citation>
    <scope>NUCLEOTIDE SEQUENCE [LARGE SCALE GENOMIC DNA]</scope>
    <source>
        <strain evidence="3">JCM 18302</strain>
    </source>
</reference>
<dbReference type="Pfam" id="PF09684">
    <property type="entry name" value="Tail_P2_I"/>
    <property type="match status" value="1"/>
</dbReference>
<dbReference type="InterPro" id="IPR006521">
    <property type="entry name" value="Tail_protein_I"/>
</dbReference>
<accession>A0ABP9P5M4</accession>
<dbReference type="Gene3D" id="3.40.50.11780">
    <property type="match status" value="1"/>
</dbReference>
<comment type="caution">
    <text evidence="2">The sequence shown here is derived from an EMBL/GenBank/DDBJ whole genome shotgun (WGS) entry which is preliminary data.</text>
</comment>
<name>A0ABP9P5M4_9PSEU</name>
<dbReference type="InterPro" id="IPR052042">
    <property type="entry name" value="Tail_sheath_structural"/>
</dbReference>
<dbReference type="Proteomes" id="UP001500804">
    <property type="component" value="Unassembled WGS sequence"/>
</dbReference>
<dbReference type="InterPro" id="IPR011748">
    <property type="entry name" value="Unchr_phage_tail-like"/>
</dbReference>
<organism evidence="2 3">
    <name type="scientific">Pseudonocardia adelaidensis</name>
    <dbReference type="NCBI Taxonomy" id="648754"/>
    <lineage>
        <taxon>Bacteria</taxon>
        <taxon>Bacillati</taxon>
        <taxon>Actinomycetota</taxon>
        <taxon>Actinomycetes</taxon>
        <taxon>Pseudonocardiales</taxon>
        <taxon>Pseudonocardiaceae</taxon>
        <taxon>Pseudonocardia</taxon>
    </lineage>
</organism>
<gene>
    <name evidence="2" type="ORF">GCM10023320_79900</name>
</gene>
<dbReference type="EMBL" id="BAABJO010000051">
    <property type="protein sequence ID" value="GAA5141193.1"/>
    <property type="molecule type" value="Genomic_DNA"/>
</dbReference>